<dbReference type="AlphaFoldDB" id="D7TY29"/>
<evidence type="ECO:0000313" key="2">
    <source>
        <dbReference type="Proteomes" id="UP000009183"/>
    </source>
</evidence>
<gene>
    <name evidence="1" type="ordered locus">VIT_10s0071g00100</name>
</gene>
<keyword evidence="2" id="KW-1185">Reference proteome</keyword>
<sequence length="48" mass="5531">MLNSRFALNKSKPLLMIHPYLSKPPIYKSRVSFSGYSDQPRPPGILRQ</sequence>
<name>D7TY29_VITVI</name>
<proteinExistence type="predicted"/>
<dbReference type="Proteomes" id="UP000009183">
    <property type="component" value="Chromosome 10"/>
</dbReference>
<dbReference type="PaxDb" id="29760-VIT_10s0071g00100.t01"/>
<dbReference type="EMBL" id="FN596260">
    <property type="protein sequence ID" value="CBI35404.3"/>
    <property type="molecule type" value="Genomic_DNA"/>
</dbReference>
<dbReference type="InParanoid" id="D7TY29"/>
<accession>D7TY29</accession>
<evidence type="ECO:0000313" key="1">
    <source>
        <dbReference type="EMBL" id="CBI35404.3"/>
    </source>
</evidence>
<organism evidence="1 2">
    <name type="scientific">Vitis vinifera</name>
    <name type="common">Grape</name>
    <dbReference type="NCBI Taxonomy" id="29760"/>
    <lineage>
        <taxon>Eukaryota</taxon>
        <taxon>Viridiplantae</taxon>
        <taxon>Streptophyta</taxon>
        <taxon>Embryophyta</taxon>
        <taxon>Tracheophyta</taxon>
        <taxon>Spermatophyta</taxon>
        <taxon>Magnoliopsida</taxon>
        <taxon>eudicotyledons</taxon>
        <taxon>Gunneridae</taxon>
        <taxon>Pentapetalae</taxon>
        <taxon>rosids</taxon>
        <taxon>Vitales</taxon>
        <taxon>Vitaceae</taxon>
        <taxon>Viteae</taxon>
        <taxon>Vitis</taxon>
    </lineage>
</organism>
<protein>
    <submittedName>
        <fullName evidence="1">Uncharacterized protein</fullName>
    </submittedName>
</protein>
<reference evidence="2" key="1">
    <citation type="journal article" date="2007" name="Nature">
        <title>The grapevine genome sequence suggests ancestral hexaploidization in major angiosperm phyla.</title>
        <authorList>
            <consortium name="The French-Italian Public Consortium for Grapevine Genome Characterization."/>
            <person name="Jaillon O."/>
            <person name="Aury J.-M."/>
            <person name="Noel B."/>
            <person name="Policriti A."/>
            <person name="Clepet C."/>
            <person name="Casagrande A."/>
            <person name="Choisne N."/>
            <person name="Aubourg S."/>
            <person name="Vitulo N."/>
            <person name="Jubin C."/>
            <person name="Vezzi A."/>
            <person name="Legeai F."/>
            <person name="Hugueney P."/>
            <person name="Dasilva C."/>
            <person name="Horner D."/>
            <person name="Mica E."/>
            <person name="Jublot D."/>
            <person name="Poulain J."/>
            <person name="Bruyere C."/>
            <person name="Billault A."/>
            <person name="Segurens B."/>
            <person name="Gouyvenoux M."/>
            <person name="Ugarte E."/>
            <person name="Cattonaro F."/>
            <person name="Anthouard V."/>
            <person name="Vico V."/>
            <person name="Del Fabbro C."/>
            <person name="Alaux M."/>
            <person name="Di Gaspero G."/>
            <person name="Dumas V."/>
            <person name="Felice N."/>
            <person name="Paillard S."/>
            <person name="Juman I."/>
            <person name="Moroldo M."/>
            <person name="Scalabrin S."/>
            <person name="Canaguier A."/>
            <person name="Le Clainche I."/>
            <person name="Malacrida G."/>
            <person name="Durand E."/>
            <person name="Pesole G."/>
            <person name="Laucou V."/>
            <person name="Chatelet P."/>
            <person name="Merdinoglu D."/>
            <person name="Delledonne M."/>
            <person name="Pezzotti M."/>
            <person name="Lecharny A."/>
            <person name="Scarpelli C."/>
            <person name="Artiguenave F."/>
            <person name="Pe M.E."/>
            <person name="Valle G."/>
            <person name="Morgante M."/>
            <person name="Caboche M."/>
            <person name="Adam-Blondon A.-F."/>
            <person name="Weissenbach J."/>
            <person name="Quetier F."/>
            <person name="Wincker P."/>
        </authorList>
    </citation>
    <scope>NUCLEOTIDE SEQUENCE [LARGE SCALE GENOMIC DNA]</scope>
    <source>
        <strain evidence="2">cv. Pinot noir / PN40024</strain>
    </source>
</reference>
<dbReference type="HOGENOM" id="CLU_3161009_0_0_1"/>